<name>A0ABT1AB73_9PSEU</name>
<dbReference type="Proteomes" id="UP001165283">
    <property type="component" value="Unassembled WGS sequence"/>
</dbReference>
<accession>A0ABT1AB73</accession>
<evidence type="ECO:0000313" key="2">
    <source>
        <dbReference type="Proteomes" id="UP001165283"/>
    </source>
</evidence>
<reference evidence="1" key="1">
    <citation type="submission" date="2021-04" db="EMBL/GenBank/DDBJ databases">
        <title>Pseudonocardia sp. nov., isolated from sandy soil of mangrove forest.</title>
        <authorList>
            <person name="Zan Z."/>
            <person name="Huang R."/>
            <person name="Liu W."/>
        </authorList>
    </citation>
    <scope>NUCLEOTIDE SEQUENCE</scope>
    <source>
        <strain evidence="1">S2-4</strain>
    </source>
</reference>
<sequence>MDSSAAHRLAELLETAAPDDRRAITAWLLERPPAPVPAGPDLDLMMRYGNAPIGALHRIGTAWMGGERVERLRGALAPGEESQLVTLRLPQERHAQLRQWCTEHDFSMAAVIRGLVEQFLEARGASGSAAPGPADS</sequence>
<organism evidence="1 2">
    <name type="scientific">Pseudonocardia humida</name>
    <dbReference type="NCBI Taxonomy" id="2800819"/>
    <lineage>
        <taxon>Bacteria</taxon>
        <taxon>Bacillati</taxon>
        <taxon>Actinomycetota</taxon>
        <taxon>Actinomycetes</taxon>
        <taxon>Pseudonocardiales</taxon>
        <taxon>Pseudonocardiaceae</taxon>
        <taxon>Pseudonocardia</taxon>
    </lineage>
</organism>
<dbReference type="Gene3D" id="1.10.1220.10">
    <property type="entry name" value="Met repressor-like"/>
    <property type="match status" value="1"/>
</dbReference>
<dbReference type="EMBL" id="JAGSOV010000080">
    <property type="protein sequence ID" value="MCO1660285.1"/>
    <property type="molecule type" value="Genomic_DNA"/>
</dbReference>
<dbReference type="InterPro" id="IPR013321">
    <property type="entry name" value="Arc_rbn_hlx_hlx"/>
</dbReference>
<proteinExistence type="predicted"/>
<dbReference type="SUPFAM" id="SSF47598">
    <property type="entry name" value="Ribbon-helix-helix"/>
    <property type="match status" value="1"/>
</dbReference>
<evidence type="ECO:0000313" key="1">
    <source>
        <dbReference type="EMBL" id="MCO1660285.1"/>
    </source>
</evidence>
<dbReference type="InterPro" id="IPR010985">
    <property type="entry name" value="Ribbon_hlx_hlx"/>
</dbReference>
<dbReference type="RefSeq" id="WP_252445721.1">
    <property type="nucleotide sequence ID" value="NZ_JAGSOV010000080.1"/>
</dbReference>
<gene>
    <name evidence="1" type="ORF">KDL28_35025</name>
</gene>
<comment type="caution">
    <text evidence="1">The sequence shown here is derived from an EMBL/GenBank/DDBJ whole genome shotgun (WGS) entry which is preliminary data.</text>
</comment>
<keyword evidence="2" id="KW-1185">Reference proteome</keyword>
<evidence type="ECO:0008006" key="3">
    <source>
        <dbReference type="Google" id="ProtNLM"/>
    </source>
</evidence>
<protein>
    <recommendedName>
        <fullName evidence="3">Ribbon-helix-helix CopG family protein</fullName>
    </recommendedName>
</protein>